<evidence type="ECO:0000313" key="2">
    <source>
        <dbReference type="Proteomes" id="UP000789405"/>
    </source>
</evidence>
<dbReference type="Proteomes" id="UP000789405">
    <property type="component" value="Unassembled WGS sequence"/>
</dbReference>
<sequence length="59" mass="6757">MPNKKDFAKDYNNQSVEQLIKDERLSDVISPVTSNLNQMSIIDTGDSNKIFQFASEYND</sequence>
<accession>A0A9N8ZRT9</accession>
<name>A0A9N8ZRT9_9GLOM</name>
<comment type="caution">
    <text evidence="1">The sequence shown here is derived from an EMBL/GenBank/DDBJ whole genome shotgun (WGS) entry which is preliminary data.</text>
</comment>
<gene>
    <name evidence="1" type="ORF">DERYTH_LOCUS3094</name>
</gene>
<keyword evidence="2" id="KW-1185">Reference proteome</keyword>
<dbReference type="AlphaFoldDB" id="A0A9N8ZRT9"/>
<protein>
    <submittedName>
        <fullName evidence="1">20380_t:CDS:1</fullName>
    </submittedName>
</protein>
<evidence type="ECO:0000313" key="1">
    <source>
        <dbReference type="EMBL" id="CAG8504979.1"/>
    </source>
</evidence>
<organism evidence="1 2">
    <name type="scientific">Dentiscutata erythropus</name>
    <dbReference type="NCBI Taxonomy" id="1348616"/>
    <lineage>
        <taxon>Eukaryota</taxon>
        <taxon>Fungi</taxon>
        <taxon>Fungi incertae sedis</taxon>
        <taxon>Mucoromycota</taxon>
        <taxon>Glomeromycotina</taxon>
        <taxon>Glomeromycetes</taxon>
        <taxon>Diversisporales</taxon>
        <taxon>Gigasporaceae</taxon>
        <taxon>Dentiscutata</taxon>
    </lineage>
</organism>
<reference evidence="1" key="1">
    <citation type="submission" date="2021-06" db="EMBL/GenBank/DDBJ databases">
        <authorList>
            <person name="Kallberg Y."/>
            <person name="Tangrot J."/>
            <person name="Rosling A."/>
        </authorList>
    </citation>
    <scope>NUCLEOTIDE SEQUENCE</scope>
    <source>
        <strain evidence="1">MA453B</strain>
    </source>
</reference>
<proteinExistence type="predicted"/>
<dbReference type="EMBL" id="CAJVPY010001051">
    <property type="protein sequence ID" value="CAG8504979.1"/>
    <property type="molecule type" value="Genomic_DNA"/>
</dbReference>